<dbReference type="EMBL" id="GL433843">
    <property type="protein sequence ID" value="EFN55841.1"/>
    <property type="molecule type" value="Genomic_DNA"/>
</dbReference>
<protein>
    <recommendedName>
        <fullName evidence="4">Plastid lipid-associated protein/fibrillin conserved domain-containing protein</fullName>
    </recommendedName>
</protein>
<dbReference type="OMA" id="QMRITRG"/>
<name>E1ZEB5_CHLVA</name>
<dbReference type="InParanoid" id="E1ZEB5"/>
<proteinExistence type="predicted"/>
<feature type="domain" description="Plastid lipid-associated protein/fibrillin conserved" evidence="4">
    <location>
        <begin position="412"/>
        <end position="574"/>
    </location>
</feature>
<dbReference type="Proteomes" id="UP000008141">
    <property type="component" value="Unassembled WGS sequence"/>
</dbReference>
<dbReference type="AlphaFoldDB" id="E1ZEB5"/>
<feature type="region of interest" description="Disordered" evidence="3">
    <location>
        <begin position="305"/>
        <end position="327"/>
    </location>
</feature>
<dbReference type="RefSeq" id="XP_005847943.1">
    <property type="nucleotide sequence ID" value="XM_005847881.1"/>
</dbReference>
<evidence type="ECO:0000256" key="1">
    <source>
        <dbReference type="ARBA" id="ARBA00004474"/>
    </source>
</evidence>
<comment type="subcellular location">
    <subcellularLocation>
        <location evidence="1">Plastid</location>
    </subcellularLocation>
</comment>
<dbReference type="STRING" id="554065.E1ZEB5"/>
<evidence type="ECO:0000313" key="6">
    <source>
        <dbReference type="Proteomes" id="UP000008141"/>
    </source>
</evidence>
<evidence type="ECO:0000256" key="3">
    <source>
        <dbReference type="SAM" id="MobiDB-lite"/>
    </source>
</evidence>
<dbReference type="InterPro" id="IPR006843">
    <property type="entry name" value="PAP/fibrillin_dom"/>
</dbReference>
<dbReference type="GO" id="GO:0009536">
    <property type="term" value="C:plastid"/>
    <property type="evidence" value="ECO:0007669"/>
    <property type="project" value="UniProtKB-SubCell"/>
</dbReference>
<dbReference type="Pfam" id="PF04755">
    <property type="entry name" value="PAP_fibrillin"/>
    <property type="match status" value="1"/>
</dbReference>
<feature type="region of interest" description="Disordered" evidence="3">
    <location>
        <begin position="35"/>
        <end position="61"/>
    </location>
</feature>
<keyword evidence="2" id="KW-0934">Plastid</keyword>
<sequence>MGYPGAEADSGGERVDVVLRWFRAVAARRLELQGRFSTSTTDSSSASSSVSIGLHTPGGETAAEAAAVEGDGQAVAEAEAGAVAPEPLGAGEPLAQEAGNPGKGGSKKAGKKAGGGGGEEAPATVEQVAEDVASDASDVAGAVEVAAQDAQQQAAEGAADVASDAADVAASVQTAAQDAQQQAAEGAADVASDAADVAASVQTAAQDAREQAAEGAADVASDATDVAAALQTAAQDAREQATEAALGAASDAADVAASVQSAVQDAGQQAVEAALGAASDMASDAADVAGSVQAAAEAVEQQAASAAAAAAAPPPPPSPPPADSVPLPATAEARDAEIAATQKLLVGMLASLDRGAAATEDQAQRVDELARRLERLGGAVALSWEAPGEWHAAWSGVRVSGTWEHCAAGGKPTMALLDGRWRLLYSSGFASGSLGGRRPGPSFGSGPFTLGQVYQDISTDRSELDNVVDLFLRYSLATLPLPGLSAATPTAHASLKHTFSVIGANTVEITFNETEVKLAGGLGGWLDSLPQFTLPQLPESLQPPKRLRSARFDVVYLDEQMRITRGDRGELRVFMKGET</sequence>
<dbReference type="Gene3D" id="1.20.120.20">
    <property type="entry name" value="Apolipoprotein"/>
    <property type="match status" value="1"/>
</dbReference>
<feature type="region of interest" description="Disordered" evidence="3">
    <location>
        <begin position="86"/>
        <end position="137"/>
    </location>
</feature>
<feature type="compositionally biased region" description="Low complexity" evidence="3">
    <location>
        <begin position="37"/>
        <end position="61"/>
    </location>
</feature>
<dbReference type="KEGG" id="cvr:CHLNCDRAFT_145390"/>
<feature type="compositionally biased region" description="Pro residues" evidence="3">
    <location>
        <begin position="312"/>
        <end position="323"/>
    </location>
</feature>
<keyword evidence="6" id="KW-1185">Reference proteome</keyword>
<dbReference type="GeneID" id="17355392"/>
<dbReference type="PANTHER" id="PTHR31906">
    <property type="entry name" value="PLASTID-LIPID-ASSOCIATED PROTEIN 4, CHLOROPLASTIC-RELATED"/>
    <property type="match status" value="1"/>
</dbReference>
<dbReference type="eggNOG" id="ENOG502QVEU">
    <property type="taxonomic scope" value="Eukaryota"/>
</dbReference>
<dbReference type="InterPro" id="IPR039633">
    <property type="entry name" value="PAP"/>
</dbReference>
<evidence type="ECO:0000259" key="4">
    <source>
        <dbReference type="Pfam" id="PF04755"/>
    </source>
</evidence>
<reference evidence="5 6" key="1">
    <citation type="journal article" date="2010" name="Plant Cell">
        <title>The Chlorella variabilis NC64A genome reveals adaptation to photosymbiosis, coevolution with viruses, and cryptic sex.</title>
        <authorList>
            <person name="Blanc G."/>
            <person name="Duncan G."/>
            <person name="Agarkova I."/>
            <person name="Borodovsky M."/>
            <person name="Gurnon J."/>
            <person name="Kuo A."/>
            <person name="Lindquist E."/>
            <person name="Lucas S."/>
            <person name="Pangilinan J."/>
            <person name="Polle J."/>
            <person name="Salamov A."/>
            <person name="Terry A."/>
            <person name="Yamada T."/>
            <person name="Dunigan D.D."/>
            <person name="Grigoriev I.V."/>
            <person name="Claverie J.M."/>
            <person name="Van Etten J.L."/>
        </authorList>
    </citation>
    <scope>NUCLEOTIDE SEQUENCE [LARGE SCALE GENOMIC DNA]</scope>
    <source>
        <strain evidence="5 6">NC64A</strain>
    </source>
</reference>
<gene>
    <name evidence="5" type="ORF">CHLNCDRAFT_145390</name>
</gene>
<dbReference type="OrthoDB" id="203682at2759"/>
<evidence type="ECO:0000313" key="5">
    <source>
        <dbReference type="EMBL" id="EFN55841.1"/>
    </source>
</evidence>
<accession>E1ZEB5</accession>
<evidence type="ECO:0000256" key="2">
    <source>
        <dbReference type="ARBA" id="ARBA00022640"/>
    </source>
</evidence>
<organism evidence="6">
    <name type="scientific">Chlorella variabilis</name>
    <name type="common">Green alga</name>
    <dbReference type="NCBI Taxonomy" id="554065"/>
    <lineage>
        <taxon>Eukaryota</taxon>
        <taxon>Viridiplantae</taxon>
        <taxon>Chlorophyta</taxon>
        <taxon>core chlorophytes</taxon>
        <taxon>Trebouxiophyceae</taxon>
        <taxon>Chlorellales</taxon>
        <taxon>Chlorellaceae</taxon>
        <taxon>Chlorella clade</taxon>
        <taxon>Chlorella</taxon>
    </lineage>
</organism>